<evidence type="ECO:0000256" key="2">
    <source>
        <dbReference type="ARBA" id="ARBA00022729"/>
    </source>
</evidence>
<dbReference type="InterPro" id="IPR006311">
    <property type="entry name" value="TAT_signal"/>
</dbReference>
<keyword evidence="3" id="KW-0186">Copper</keyword>
<dbReference type="KEGG" id="shun:DWB77_04339"/>
<keyword evidence="2" id="KW-0732">Signal</keyword>
<feature type="region of interest" description="Disordered" evidence="4">
    <location>
        <begin position="1"/>
        <end position="36"/>
    </location>
</feature>
<comment type="similarity">
    <text evidence="1">Belongs to the melC1 family.</text>
</comment>
<dbReference type="Pfam" id="PF06236">
    <property type="entry name" value="MelC1"/>
    <property type="match status" value="1"/>
</dbReference>
<dbReference type="EMBL" id="CP032698">
    <property type="protein sequence ID" value="AYG82169.1"/>
    <property type="molecule type" value="Genomic_DNA"/>
</dbReference>
<dbReference type="GO" id="GO:0042438">
    <property type="term" value="P:melanin biosynthetic process"/>
    <property type="evidence" value="ECO:0007669"/>
    <property type="project" value="InterPro"/>
</dbReference>
<accession>A0A387HFA9</accession>
<name>A0A387HFA9_9ACTN</name>
<evidence type="ECO:0000256" key="3">
    <source>
        <dbReference type="ARBA" id="ARBA00023008"/>
    </source>
</evidence>
<reference evidence="5 6" key="1">
    <citation type="submission" date="2018-10" db="EMBL/GenBank/DDBJ databases">
        <title>Relationship between Morphology and Antimicrobial Activity in Streptomyces.</title>
        <authorList>
            <person name="Kang H.J."/>
            <person name="Kim S.B."/>
        </authorList>
    </citation>
    <scope>NUCLEOTIDE SEQUENCE [LARGE SCALE GENOMIC DNA]</scope>
    <source>
        <strain evidence="5 6">BH38</strain>
    </source>
</reference>
<dbReference type="Proteomes" id="UP000271554">
    <property type="component" value="Chromosome"/>
</dbReference>
<keyword evidence="6" id="KW-1185">Reference proteome</keyword>
<gene>
    <name evidence="5" type="ORF">DWB77_04339</name>
</gene>
<evidence type="ECO:0000313" key="6">
    <source>
        <dbReference type="Proteomes" id="UP000271554"/>
    </source>
</evidence>
<dbReference type="PROSITE" id="PS51318">
    <property type="entry name" value="TAT"/>
    <property type="match status" value="1"/>
</dbReference>
<dbReference type="RefSeq" id="WP_120722794.1">
    <property type="nucleotide sequence ID" value="NZ_CP032698.1"/>
</dbReference>
<dbReference type="InterPro" id="IPR010928">
    <property type="entry name" value="MelC1"/>
</dbReference>
<protein>
    <recommendedName>
        <fullName evidence="7">Tyrosinase co-factor MelC1</fullName>
    </recommendedName>
</protein>
<dbReference type="Gene3D" id="3.30.1880.10">
    <property type="entry name" value="protein ne1242 domain like"/>
    <property type="match status" value="1"/>
</dbReference>
<dbReference type="OrthoDB" id="3405860at2"/>
<feature type="compositionally biased region" description="Pro residues" evidence="4">
    <location>
        <begin position="25"/>
        <end position="34"/>
    </location>
</feature>
<proteinExistence type="inferred from homology"/>
<evidence type="ECO:0000313" key="5">
    <source>
        <dbReference type="EMBL" id="AYG82169.1"/>
    </source>
</evidence>
<evidence type="ECO:0008006" key="7">
    <source>
        <dbReference type="Google" id="ProtNLM"/>
    </source>
</evidence>
<dbReference type="AlphaFoldDB" id="A0A387HFA9"/>
<dbReference type="InterPro" id="IPR023199">
    <property type="entry name" value="GriE/MELC1_sf"/>
</dbReference>
<evidence type="ECO:0000256" key="4">
    <source>
        <dbReference type="SAM" id="MobiDB-lite"/>
    </source>
</evidence>
<evidence type="ECO:0000256" key="1">
    <source>
        <dbReference type="ARBA" id="ARBA00009871"/>
    </source>
</evidence>
<sequence length="175" mass="18493">MNDAPHFWSARRTGRTRLRSRAPEPTGPGAPPPRTAWRTARRGLLRALFASAAVAFTGAALSRIPSAAPAGATGPGPTARVPESMLFDEMHAGHRIQGRALQADGSEVAVFVDDRRLMLMRRADGTYLSAVDHYESYATAREAARAAAAELGRARLAAVPVHAGHEGGAVRGVHA</sequence>
<dbReference type="GO" id="GO:0005507">
    <property type="term" value="F:copper ion binding"/>
    <property type="evidence" value="ECO:0007669"/>
    <property type="project" value="InterPro"/>
</dbReference>
<organism evidence="5 6">
    <name type="scientific">Streptomyces hundungensis</name>
    <dbReference type="NCBI Taxonomy" id="1077946"/>
    <lineage>
        <taxon>Bacteria</taxon>
        <taxon>Bacillati</taxon>
        <taxon>Actinomycetota</taxon>
        <taxon>Actinomycetes</taxon>
        <taxon>Kitasatosporales</taxon>
        <taxon>Streptomycetaceae</taxon>
        <taxon>Streptomyces</taxon>
    </lineage>
</organism>